<dbReference type="Pfam" id="PF00583">
    <property type="entry name" value="Acetyltransf_1"/>
    <property type="match status" value="1"/>
</dbReference>
<dbReference type="CDD" id="cd04301">
    <property type="entry name" value="NAT_SF"/>
    <property type="match status" value="1"/>
</dbReference>
<organism evidence="2">
    <name type="scientific">Fusobacterium animalis</name>
    <dbReference type="NCBI Taxonomy" id="76859"/>
    <lineage>
        <taxon>Bacteria</taxon>
        <taxon>Fusobacteriati</taxon>
        <taxon>Fusobacteriota</taxon>
        <taxon>Fusobacteriia</taxon>
        <taxon>Fusobacteriales</taxon>
        <taxon>Fusobacteriaceae</taxon>
        <taxon>Fusobacterium</taxon>
    </lineage>
</organism>
<dbReference type="OrthoDB" id="9800797at2"/>
<proteinExistence type="predicted"/>
<accession>A0A0M3USQ1</accession>
<feature type="domain" description="N-acetyltransferase" evidence="1">
    <location>
        <begin position="5"/>
        <end position="165"/>
    </location>
</feature>
<gene>
    <name evidence="2" type="ORF">RN98_09960</name>
</gene>
<dbReference type="InterPro" id="IPR016181">
    <property type="entry name" value="Acyl_CoA_acyltransferase"/>
</dbReference>
<dbReference type="EMBL" id="CP012713">
    <property type="protein sequence ID" value="ALF18483.1"/>
    <property type="molecule type" value="Genomic_DNA"/>
</dbReference>
<name>A0A0M3USQ1_9FUSO</name>
<dbReference type="Gene3D" id="3.40.630.30">
    <property type="match status" value="1"/>
</dbReference>
<sequence length="165" mass="19413">MDTIKLISVNNDGLKNEALNIYLKNDYYFSKISDNLPSISNVEEDIEAIPNGVQKNQKNYRLISFNDEILGVVDYLTDYPEKNTILIGFFIIKNDKQKQGLGTKIFRYLEKSFKNKKFLKIRIGVLVDNEIGLSFWKKQNFKEIERKFLKFEKSEKEVIVMEKEI</sequence>
<dbReference type="RefSeq" id="WP_060676629.1">
    <property type="nucleotide sequence ID" value="NZ_CP012713.1"/>
</dbReference>
<dbReference type="PROSITE" id="PS51186">
    <property type="entry name" value="GNAT"/>
    <property type="match status" value="1"/>
</dbReference>
<protein>
    <submittedName>
        <fullName evidence="2">GNAT family acetyltransferase</fullName>
    </submittedName>
</protein>
<dbReference type="PATRIC" id="fig|76859.3.peg.2013"/>
<keyword evidence="2" id="KW-0808">Transferase</keyword>
<dbReference type="AlphaFoldDB" id="A0A0M3USQ1"/>
<reference evidence="2 3" key="1">
    <citation type="submission" date="2015-09" db="EMBL/GenBank/DDBJ databases">
        <authorList>
            <person name="Jackson K.R."/>
            <person name="Lunt B.L."/>
            <person name="Fisher J.N.B."/>
            <person name="Gardner A.V."/>
            <person name="Bailey M.E."/>
            <person name="Deus L.M."/>
            <person name="Earl A.S."/>
            <person name="Gibby P.D."/>
            <person name="Hartmann K.A."/>
            <person name="Liu J.E."/>
            <person name="Manci A.M."/>
            <person name="Nielsen D.A."/>
            <person name="Solomon M.B."/>
            <person name="Breakwell D.P."/>
            <person name="Burnett S.H."/>
            <person name="Grose J.H."/>
        </authorList>
    </citation>
    <scope>NUCLEOTIDE SEQUENCE [LARGE SCALE GENOMIC DNA]</scope>
    <source>
        <strain evidence="2 3">KCOM 1279</strain>
    </source>
</reference>
<dbReference type="GO" id="GO:0016747">
    <property type="term" value="F:acyltransferase activity, transferring groups other than amino-acyl groups"/>
    <property type="evidence" value="ECO:0007669"/>
    <property type="project" value="InterPro"/>
</dbReference>
<evidence type="ECO:0000259" key="1">
    <source>
        <dbReference type="PROSITE" id="PS51186"/>
    </source>
</evidence>
<evidence type="ECO:0000313" key="2">
    <source>
        <dbReference type="EMBL" id="ALF18483.1"/>
    </source>
</evidence>
<evidence type="ECO:0000313" key="3">
    <source>
        <dbReference type="Proteomes" id="UP000063147"/>
    </source>
</evidence>
<dbReference type="SUPFAM" id="SSF55729">
    <property type="entry name" value="Acyl-CoA N-acyltransferases (Nat)"/>
    <property type="match status" value="1"/>
</dbReference>
<dbReference type="InterPro" id="IPR000182">
    <property type="entry name" value="GNAT_dom"/>
</dbReference>
<dbReference type="Proteomes" id="UP000063147">
    <property type="component" value="Chromosome"/>
</dbReference>